<comment type="caution">
    <text evidence="2">The sequence shown here is derived from an EMBL/GenBank/DDBJ whole genome shotgun (WGS) entry which is preliminary data.</text>
</comment>
<sequence>MNFEPECERSSLGPRQEGEVFSSLLFADLPHEWTEHAEQQAGVLAEYAGNKREDMEVMVCLAAPECQESLAYQAWQIARPIISKGLDTRNNRLPGTRPRVPIRLRSAIVMHEKVQRVEIELGATNADTRGNSYSRGMACTRLNSPVPVCTFHGIDSGVRMRLTEEATGDRPIFPNNADTGDNGYSSVIAGTCLDSPVPLCTSHDVDSGVRMRLTEEATGDRPIFPTGSGKFPSAADTIETWTKVLDGLTDKDTAGRAAKIGEEASCEEEVSHVLSVIIVPHASASSRQLDPIVGQEALDLQSVKLELPEFYSTFAVGSELRADRVRDSSAPGKTAVLKLNGLELKVFAEEAEREKPQRVCWPGDDPFSYNLDIGCTRKVSSGCPYLQPDEWLTGGGLAWDDRNSRSLLKLAGEPCAREDCILAKFRGVGSENDLASEPIKARQESWWLLVRRSPPPLRPARHTPPPGPTLVQLGGELREIRPIVAEGVAGGFRSPCFRCMCSLPAHTWPQRKLLTSETTEVDYSQRALEVLGIPPPPTGLGEAFEVGRRHNSPKVYGHTPTTAYSVSRMVSRALAAACRDLEELLRPRHAGAAAAEDSAEDILPEVLRELAHNEPAWEGLDEAELVTSGPLLLGSSGLLELVQAGGLDKAPGFVAYRRHALDACALFLHIHGQSASSLLQRRLKWITASCLHIFKNDVANPVCASALHVLLRALEVPGVSPPPTGLGEDLLRELKLRHSRLTAGQHALLLRTLAALADLQAASTTTAAAATTTGATTGGATTTTTTGATTGATTTAAATAGEGFAGELRTRLLGTLERESSSVKPVLELLAGVLKSLSVLLRRHAHLFGAAEMQRIYENVTVIALEQEAATSRLGPRRAAMRLLQDHASLFRGSFATEALKSLSDTAARKPGEALPADEGSLLCRLLAATEAAQPDVAEEGRGMLDAVLRALNDGALSSRPVVGDVVMGAASGSAADDPASRKRPREEAADELEVQSPPPEAAVVRGWYPHFRAMVLCPGGSQRLIGARSLGALAPSVAKFDGAAVVLDFLEVVLEAAEAAMGPKIEEEEEAEGGVTVGSVATALPEFAEA</sequence>
<gene>
    <name evidence="2" type="ORF">PGLA2088_LOCUS22785</name>
</gene>
<organism evidence="2 3">
    <name type="scientific">Polarella glacialis</name>
    <name type="common">Dinoflagellate</name>
    <dbReference type="NCBI Taxonomy" id="89957"/>
    <lineage>
        <taxon>Eukaryota</taxon>
        <taxon>Sar</taxon>
        <taxon>Alveolata</taxon>
        <taxon>Dinophyceae</taxon>
        <taxon>Suessiales</taxon>
        <taxon>Suessiaceae</taxon>
        <taxon>Polarella</taxon>
    </lineage>
</organism>
<feature type="compositionally biased region" description="Basic and acidic residues" evidence="1">
    <location>
        <begin position="979"/>
        <end position="988"/>
    </location>
</feature>
<feature type="region of interest" description="Disordered" evidence="1">
    <location>
        <begin position="971"/>
        <end position="997"/>
    </location>
</feature>
<dbReference type="Proteomes" id="UP000626109">
    <property type="component" value="Unassembled WGS sequence"/>
</dbReference>
<evidence type="ECO:0000313" key="3">
    <source>
        <dbReference type="Proteomes" id="UP000626109"/>
    </source>
</evidence>
<feature type="non-terminal residue" evidence="2">
    <location>
        <position position="1"/>
    </location>
</feature>
<proteinExistence type="predicted"/>
<name>A0A813JSX7_POLGL</name>
<dbReference type="AlphaFoldDB" id="A0A813JSX7"/>
<evidence type="ECO:0000313" key="2">
    <source>
        <dbReference type="EMBL" id="CAE8682107.1"/>
    </source>
</evidence>
<dbReference type="EMBL" id="CAJNNW010026034">
    <property type="protein sequence ID" value="CAE8682107.1"/>
    <property type="molecule type" value="Genomic_DNA"/>
</dbReference>
<accession>A0A813JSX7</accession>
<reference evidence="2" key="1">
    <citation type="submission" date="2021-02" db="EMBL/GenBank/DDBJ databases">
        <authorList>
            <person name="Dougan E. K."/>
            <person name="Rhodes N."/>
            <person name="Thang M."/>
            <person name="Chan C."/>
        </authorList>
    </citation>
    <scope>NUCLEOTIDE SEQUENCE</scope>
</reference>
<protein>
    <submittedName>
        <fullName evidence="2">Uncharacterized protein</fullName>
    </submittedName>
</protein>
<evidence type="ECO:0000256" key="1">
    <source>
        <dbReference type="SAM" id="MobiDB-lite"/>
    </source>
</evidence>